<dbReference type="InterPro" id="IPR049191">
    <property type="entry name" value="SutA_RBD"/>
</dbReference>
<dbReference type="Pfam" id="PF20661">
    <property type="entry name" value="SutA-RBD"/>
    <property type="match status" value="1"/>
</dbReference>
<evidence type="ECO:0000313" key="2">
    <source>
        <dbReference type="EMBL" id="ANI16696.1"/>
    </source>
</evidence>
<dbReference type="EMBL" id="CP015878">
    <property type="protein sequence ID" value="ANI16696.1"/>
    <property type="molecule type" value="Genomic_DNA"/>
</dbReference>
<dbReference type="Proteomes" id="UP000077748">
    <property type="component" value="Chromosome"/>
</dbReference>
<reference evidence="2 3" key="1">
    <citation type="submission" date="2016-05" db="EMBL/GenBank/DDBJ databases">
        <title>Genome Sequence of Pseudomonas citronellolis Strain SJTE-3, an Estrogens and Persistent Organic Pollutants degradation strain.</title>
        <authorList>
            <person name="Liang R."/>
        </authorList>
    </citation>
    <scope>NUCLEOTIDE SEQUENCE [LARGE SCALE GENOMIC DNA]</scope>
    <source>
        <strain evidence="2 3">SJTE-3</strain>
    </source>
</reference>
<sequence length="225" mass="25333">MIPIDYRTRHPLEDRREQLAGQVEQYLASGGHITELPGFVERIPFPSRQVVTPTPKPPSRREAPKKHRITIEEEARLIELIKVAAELGQSRTQARETAGIGKMLFMALCFENNIVFPDVAELAKSKSDKMAEARRALVPKIEAYAHLGVATCAIRCGVSETTVRKIAREFGITLGRVDQPLVTPPCHEHQFALRCTAARRSFVWRNHELPRLRRPQAGDDCTGRP</sequence>
<gene>
    <name evidence="2" type="ORF">A9C11_23210</name>
</gene>
<dbReference type="AlphaFoldDB" id="A0A1A9KFW6"/>
<name>A0A1A9KFW6_9PSED</name>
<protein>
    <recommendedName>
        <fullName evidence="1">Transcriptional regulator SutA RNAP-binding domain-containing protein</fullName>
    </recommendedName>
</protein>
<feature type="domain" description="Transcriptional regulator SutA RNAP-binding" evidence="1">
    <location>
        <begin position="13"/>
        <end position="37"/>
    </location>
</feature>
<proteinExistence type="predicted"/>
<organism evidence="2 3">
    <name type="scientific">Pseudomonas citronellolis</name>
    <dbReference type="NCBI Taxonomy" id="53408"/>
    <lineage>
        <taxon>Bacteria</taxon>
        <taxon>Pseudomonadati</taxon>
        <taxon>Pseudomonadota</taxon>
        <taxon>Gammaproteobacteria</taxon>
        <taxon>Pseudomonadales</taxon>
        <taxon>Pseudomonadaceae</taxon>
        <taxon>Pseudomonas</taxon>
    </lineage>
</organism>
<evidence type="ECO:0000259" key="1">
    <source>
        <dbReference type="Pfam" id="PF20661"/>
    </source>
</evidence>
<dbReference type="RefSeq" id="WP_064583974.1">
    <property type="nucleotide sequence ID" value="NZ_CP015878.1"/>
</dbReference>
<evidence type="ECO:0000313" key="3">
    <source>
        <dbReference type="Proteomes" id="UP000077748"/>
    </source>
</evidence>
<accession>A0A1A9KFW6</accession>